<dbReference type="Proteomes" id="UP000191056">
    <property type="component" value="Unassembled WGS sequence"/>
</dbReference>
<evidence type="ECO:0000256" key="6">
    <source>
        <dbReference type="SAM" id="Phobius"/>
    </source>
</evidence>
<dbReference type="Pfam" id="PF01810">
    <property type="entry name" value="LysE"/>
    <property type="match status" value="1"/>
</dbReference>
<keyword evidence="5 6" id="KW-0472">Membrane</keyword>
<comment type="subcellular location">
    <subcellularLocation>
        <location evidence="1">Cell membrane</location>
        <topology evidence="1">Multi-pass membrane protein</topology>
    </subcellularLocation>
</comment>
<feature type="transmembrane region" description="Helical" evidence="6">
    <location>
        <begin position="40"/>
        <end position="64"/>
    </location>
</feature>
<dbReference type="PANTHER" id="PTHR30086">
    <property type="entry name" value="ARGININE EXPORTER PROTEIN ARGO"/>
    <property type="match status" value="1"/>
</dbReference>
<dbReference type="STRING" id="225345.CLCHR_06200"/>
<accession>A0A1V4J0C6</accession>
<feature type="transmembrane region" description="Helical" evidence="6">
    <location>
        <begin position="172"/>
        <end position="192"/>
    </location>
</feature>
<dbReference type="EMBL" id="MZGT01000006">
    <property type="protein sequence ID" value="OPJ65636.1"/>
    <property type="molecule type" value="Genomic_DNA"/>
</dbReference>
<evidence type="ECO:0000256" key="4">
    <source>
        <dbReference type="ARBA" id="ARBA00022989"/>
    </source>
</evidence>
<feature type="transmembrane region" description="Helical" evidence="6">
    <location>
        <begin position="71"/>
        <end position="88"/>
    </location>
</feature>
<proteinExistence type="predicted"/>
<dbReference type="AlphaFoldDB" id="A0A1V4J0C6"/>
<gene>
    <name evidence="7" type="primary">eamB_1</name>
    <name evidence="7" type="ORF">CLCHR_06200</name>
</gene>
<keyword evidence="4 6" id="KW-1133">Transmembrane helix</keyword>
<sequence length="193" mass="21481">MNLTAFLTFTLLTAFTPGPNNILAMSNTSKFGLKKSIKLIQGIFAGFLSVMVLCSFFSVILVNIIPMIKPVMTYIGVGYILWLAWHVVKSKSRSNDENIENADSFITGFILQFVNVKIILYGITAISTFIIPFYSSFISIGAFTLLITVFGCSGVFAWAVFGAVFQRFFERYRVAVNIIMALLLVYSAFTLII</sequence>
<reference evidence="7 8" key="1">
    <citation type="submission" date="2017-03" db="EMBL/GenBank/DDBJ databases">
        <title>Genome sequence of Clostridium chromiireducens DSM 23318.</title>
        <authorList>
            <person name="Poehlein A."/>
            <person name="Daniel R."/>
        </authorList>
    </citation>
    <scope>NUCLEOTIDE SEQUENCE [LARGE SCALE GENOMIC DNA]</scope>
    <source>
        <strain evidence="7 8">DSM 23318</strain>
    </source>
</reference>
<dbReference type="RefSeq" id="WP_079438219.1">
    <property type="nucleotide sequence ID" value="NZ_MZGT01000006.1"/>
</dbReference>
<feature type="transmembrane region" description="Helical" evidence="6">
    <location>
        <begin position="108"/>
        <end position="131"/>
    </location>
</feature>
<keyword evidence="3 6" id="KW-0812">Transmembrane</keyword>
<dbReference type="GO" id="GO:0015171">
    <property type="term" value="F:amino acid transmembrane transporter activity"/>
    <property type="evidence" value="ECO:0007669"/>
    <property type="project" value="TreeGrafter"/>
</dbReference>
<comment type="caution">
    <text evidence="7">The sequence shown here is derived from an EMBL/GenBank/DDBJ whole genome shotgun (WGS) entry which is preliminary data.</text>
</comment>
<dbReference type="InterPro" id="IPR001123">
    <property type="entry name" value="LeuE-type"/>
</dbReference>
<evidence type="ECO:0000313" key="7">
    <source>
        <dbReference type="EMBL" id="OPJ65636.1"/>
    </source>
</evidence>
<evidence type="ECO:0000256" key="5">
    <source>
        <dbReference type="ARBA" id="ARBA00023136"/>
    </source>
</evidence>
<dbReference type="PANTHER" id="PTHR30086:SF20">
    <property type="entry name" value="ARGININE EXPORTER PROTEIN ARGO-RELATED"/>
    <property type="match status" value="1"/>
</dbReference>
<evidence type="ECO:0000256" key="3">
    <source>
        <dbReference type="ARBA" id="ARBA00022692"/>
    </source>
</evidence>
<feature type="transmembrane region" description="Helical" evidence="6">
    <location>
        <begin position="143"/>
        <end position="166"/>
    </location>
</feature>
<keyword evidence="8" id="KW-1185">Reference proteome</keyword>
<dbReference type="OrthoDB" id="198428at2"/>
<organism evidence="7 8">
    <name type="scientific">Clostridium chromiireducens</name>
    <dbReference type="NCBI Taxonomy" id="225345"/>
    <lineage>
        <taxon>Bacteria</taxon>
        <taxon>Bacillati</taxon>
        <taxon>Bacillota</taxon>
        <taxon>Clostridia</taxon>
        <taxon>Eubacteriales</taxon>
        <taxon>Clostridiaceae</taxon>
        <taxon>Clostridium</taxon>
    </lineage>
</organism>
<evidence type="ECO:0000256" key="1">
    <source>
        <dbReference type="ARBA" id="ARBA00004651"/>
    </source>
</evidence>
<evidence type="ECO:0000256" key="2">
    <source>
        <dbReference type="ARBA" id="ARBA00022475"/>
    </source>
</evidence>
<dbReference type="GO" id="GO:0005886">
    <property type="term" value="C:plasma membrane"/>
    <property type="evidence" value="ECO:0007669"/>
    <property type="project" value="UniProtKB-SubCell"/>
</dbReference>
<name>A0A1V4J0C6_9CLOT</name>
<keyword evidence="2" id="KW-1003">Cell membrane</keyword>
<dbReference type="GO" id="GO:0033228">
    <property type="term" value="P:cysteine export across plasma membrane"/>
    <property type="evidence" value="ECO:0007669"/>
    <property type="project" value="TreeGrafter"/>
</dbReference>
<protein>
    <submittedName>
        <fullName evidence="7">Cysteine/O-acetylserine efflux protein</fullName>
    </submittedName>
</protein>
<evidence type="ECO:0000313" key="8">
    <source>
        <dbReference type="Proteomes" id="UP000191056"/>
    </source>
</evidence>